<dbReference type="InParanoid" id="A0A1X7UQP0"/>
<dbReference type="Gene3D" id="1.10.510.10">
    <property type="entry name" value="Transferase(Phosphotransferase) domain 1"/>
    <property type="match status" value="1"/>
</dbReference>
<proteinExistence type="predicted"/>
<sequence length="280" mass="31336">MKGSQRKRHKKRKPRTFSGSKKRLLHKLERLVEAKDDIKRKLSTQIKAMKMSNLKVSVKAKSSLKLSALVDADTTCGCSSEARPSPNVSNIGMNTHGLHTSIRKYSKSELCINSQCLLGSGVFAKCFLGHVGPIRSSRPEILVPQWKVIAAGIAFGLYYLHEKCGILHNNLKEDNIVLQQETDKINGVIIDFGKACMIENGKRYSLSKEIYKSRHPHIAPDLRDGFCSQSKASDVFSFGHITSILIQKAPLNIPYLEILSQQCMKYSSIDRTATKDLTYL</sequence>
<organism evidence="3">
    <name type="scientific">Amphimedon queenslandica</name>
    <name type="common">Sponge</name>
    <dbReference type="NCBI Taxonomy" id="400682"/>
    <lineage>
        <taxon>Eukaryota</taxon>
        <taxon>Metazoa</taxon>
        <taxon>Porifera</taxon>
        <taxon>Demospongiae</taxon>
        <taxon>Heteroscleromorpha</taxon>
        <taxon>Haplosclerida</taxon>
        <taxon>Niphatidae</taxon>
        <taxon>Amphimedon</taxon>
    </lineage>
</organism>
<dbReference type="SUPFAM" id="SSF56112">
    <property type="entry name" value="Protein kinase-like (PK-like)"/>
    <property type="match status" value="1"/>
</dbReference>
<name>A0A1X7UQP0_AMPQE</name>
<dbReference type="PANTHER" id="PTHR23257">
    <property type="entry name" value="SERINE-THREONINE PROTEIN KINASE"/>
    <property type="match status" value="1"/>
</dbReference>
<dbReference type="PROSITE" id="PS50011">
    <property type="entry name" value="PROTEIN_KINASE_DOM"/>
    <property type="match status" value="1"/>
</dbReference>
<dbReference type="GO" id="GO:0005524">
    <property type="term" value="F:ATP binding"/>
    <property type="evidence" value="ECO:0007669"/>
    <property type="project" value="InterPro"/>
</dbReference>
<dbReference type="GO" id="GO:0005737">
    <property type="term" value="C:cytoplasm"/>
    <property type="evidence" value="ECO:0007669"/>
    <property type="project" value="TreeGrafter"/>
</dbReference>
<dbReference type="GO" id="GO:0007165">
    <property type="term" value="P:signal transduction"/>
    <property type="evidence" value="ECO:0007669"/>
    <property type="project" value="TreeGrafter"/>
</dbReference>
<accession>A0A1X7UQP0</accession>
<dbReference type="GO" id="GO:0004672">
    <property type="term" value="F:protein kinase activity"/>
    <property type="evidence" value="ECO:0007669"/>
    <property type="project" value="InterPro"/>
</dbReference>
<dbReference type="InterPro" id="IPR050167">
    <property type="entry name" value="Ser_Thr_protein_kinase"/>
</dbReference>
<evidence type="ECO:0000313" key="3">
    <source>
        <dbReference type="EnsemblMetazoa" id="Aqu2.1.29829_001"/>
    </source>
</evidence>
<evidence type="ECO:0000256" key="1">
    <source>
        <dbReference type="SAM" id="MobiDB-lite"/>
    </source>
</evidence>
<protein>
    <recommendedName>
        <fullName evidence="2">Protein kinase domain-containing protein</fullName>
    </recommendedName>
</protein>
<reference evidence="3" key="1">
    <citation type="submission" date="2017-05" db="UniProtKB">
        <authorList>
            <consortium name="EnsemblMetazoa"/>
        </authorList>
    </citation>
    <scope>IDENTIFICATION</scope>
</reference>
<dbReference type="Pfam" id="PF00069">
    <property type="entry name" value="Pkinase"/>
    <property type="match status" value="1"/>
</dbReference>
<dbReference type="AlphaFoldDB" id="A0A1X7UQP0"/>
<dbReference type="eggNOG" id="ENOG502SW7D">
    <property type="taxonomic scope" value="Eukaryota"/>
</dbReference>
<dbReference type="EnsemblMetazoa" id="Aqu2.1.29829_001">
    <property type="protein sequence ID" value="Aqu2.1.29829_001"/>
    <property type="gene ID" value="Aqu2.1.29829"/>
</dbReference>
<dbReference type="InterPro" id="IPR011009">
    <property type="entry name" value="Kinase-like_dom_sf"/>
</dbReference>
<dbReference type="InterPro" id="IPR000719">
    <property type="entry name" value="Prot_kinase_dom"/>
</dbReference>
<feature type="region of interest" description="Disordered" evidence="1">
    <location>
        <begin position="1"/>
        <end position="22"/>
    </location>
</feature>
<evidence type="ECO:0000259" key="2">
    <source>
        <dbReference type="PROSITE" id="PS50011"/>
    </source>
</evidence>
<feature type="domain" description="Protein kinase" evidence="2">
    <location>
        <begin position="1"/>
        <end position="280"/>
    </location>
</feature>